<proteinExistence type="predicted"/>
<evidence type="ECO:0000256" key="3">
    <source>
        <dbReference type="ARBA" id="ARBA00022827"/>
    </source>
</evidence>
<keyword evidence="2" id="KW-0285">Flavoprotein</keyword>
<dbReference type="Proteomes" id="UP001236014">
    <property type="component" value="Chromosome"/>
</dbReference>
<dbReference type="InterPro" id="IPR002938">
    <property type="entry name" value="FAD-bd"/>
</dbReference>
<sequence length="364" mass="39051">MRKRAVVAGGGVVGLTTGLALRQAGFQTLVCEQESEIRGVGAALGLWANSLAVFDRLGVGGEIRAAGAPSAIRYQDPAGQVMDEYYGDLADVDYLMVTRQRLNELLAAALTPDELRTGARVTGYRDHDGGVTVEFADGSTEEADLLVGADGVYSRVREQLSPGSAAQEYPGHLAWRGIVAESAIPEITEERFVVGRERTRGGVVRSGGGTAFWVLAQLGAPPTTRSAKEEALARVPHLYDGGWPFPLREAIEATPEDRVVSNRVMALPLQPRWVSAHVALAGDSAHAVSPHITSGASLGIEDALVLADQLTQADVPAALQAYEANRLPRYAEVYCWVDDVAAAADEPHLYAKEFFDFVRWMLGR</sequence>
<dbReference type="GO" id="GO:0004497">
    <property type="term" value="F:monooxygenase activity"/>
    <property type="evidence" value="ECO:0007669"/>
    <property type="project" value="UniProtKB-KW"/>
</dbReference>
<keyword evidence="4" id="KW-0560">Oxidoreductase</keyword>
<evidence type="ECO:0000256" key="4">
    <source>
        <dbReference type="ARBA" id="ARBA00023002"/>
    </source>
</evidence>
<dbReference type="GO" id="GO:0071949">
    <property type="term" value="F:FAD binding"/>
    <property type="evidence" value="ECO:0007669"/>
    <property type="project" value="InterPro"/>
</dbReference>
<evidence type="ECO:0000313" key="6">
    <source>
        <dbReference type="EMBL" id="WIX82136.1"/>
    </source>
</evidence>
<dbReference type="SUPFAM" id="SSF51905">
    <property type="entry name" value="FAD/NAD(P)-binding domain"/>
    <property type="match status" value="1"/>
</dbReference>
<comment type="cofactor">
    <cofactor evidence="1">
        <name>FAD</name>
        <dbReference type="ChEBI" id="CHEBI:57692"/>
    </cofactor>
</comment>
<keyword evidence="6" id="KW-0503">Monooxygenase</keyword>
<keyword evidence="7" id="KW-1185">Reference proteome</keyword>
<dbReference type="RefSeq" id="WP_285972713.1">
    <property type="nucleotide sequence ID" value="NZ_CP127294.1"/>
</dbReference>
<dbReference type="InterPro" id="IPR036188">
    <property type="entry name" value="FAD/NAD-bd_sf"/>
</dbReference>
<dbReference type="Pfam" id="PF01494">
    <property type="entry name" value="FAD_binding_3"/>
    <property type="match status" value="1"/>
</dbReference>
<name>A0A9Y2MXC1_9PSEU</name>
<evidence type="ECO:0000313" key="7">
    <source>
        <dbReference type="Proteomes" id="UP001236014"/>
    </source>
</evidence>
<dbReference type="PRINTS" id="PR00420">
    <property type="entry name" value="RNGMNOXGNASE"/>
</dbReference>
<evidence type="ECO:0000256" key="1">
    <source>
        <dbReference type="ARBA" id="ARBA00001974"/>
    </source>
</evidence>
<dbReference type="Gene3D" id="3.50.50.60">
    <property type="entry name" value="FAD/NAD(P)-binding domain"/>
    <property type="match status" value="1"/>
</dbReference>
<accession>A0A9Y2MXC1</accession>
<evidence type="ECO:0000259" key="5">
    <source>
        <dbReference type="Pfam" id="PF01494"/>
    </source>
</evidence>
<keyword evidence="3" id="KW-0274">FAD</keyword>
<dbReference type="AlphaFoldDB" id="A0A9Y2MXC1"/>
<dbReference type="KEGG" id="acab:QRX50_15940"/>
<protein>
    <submittedName>
        <fullName evidence="6">FAD-dependent monooxygenase</fullName>
    </submittedName>
</protein>
<organism evidence="6 7">
    <name type="scientific">Amycolatopsis carbonis</name>
    <dbReference type="NCBI Taxonomy" id="715471"/>
    <lineage>
        <taxon>Bacteria</taxon>
        <taxon>Bacillati</taxon>
        <taxon>Actinomycetota</taxon>
        <taxon>Actinomycetes</taxon>
        <taxon>Pseudonocardiales</taxon>
        <taxon>Pseudonocardiaceae</taxon>
        <taxon>Amycolatopsis</taxon>
    </lineage>
</organism>
<feature type="domain" description="FAD-binding" evidence="5">
    <location>
        <begin position="5"/>
        <end position="334"/>
    </location>
</feature>
<gene>
    <name evidence="6" type="ORF">QRX50_15940</name>
</gene>
<dbReference type="PANTHER" id="PTHR46496">
    <property type="match status" value="1"/>
</dbReference>
<evidence type="ECO:0000256" key="2">
    <source>
        <dbReference type="ARBA" id="ARBA00022630"/>
    </source>
</evidence>
<dbReference type="EMBL" id="CP127294">
    <property type="protein sequence ID" value="WIX82136.1"/>
    <property type="molecule type" value="Genomic_DNA"/>
</dbReference>
<dbReference type="PANTHER" id="PTHR46496:SF1">
    <property type="entry name" value="ZEAXANTHIN EPOXIDASE, CHLOROPLASTIC"/>
    <property type="match status" value="1"/>
</dbReference>
<reference evidence="6 7" key="1">
    <citation type="submission" date="2023-06" db="EMBL/GenBank/DDBJ databases">
        <authorList>
            <person name="Oyuntsetseg B."/>
            <person name="Kim S.B."/>
        </authorList>
    </citation>
    <scope>NUCLEOTIDE SEQUENCE [LARGE SCALE GENOMIC DNA]</scope>
    <source>
        <strain evidence="6 7">2-15</strain>
    </source>
</reference>